<dbReference type="Pfam" id="PF20432">
    <property type="entry name" value="Xre-like-HTH"/>
    <property type="match status" value="1"/>
</dbReference>
<dbReference type="GO" id="GO:0003677">
    <property type="term" value="F:DNA binding"/>
    <property type="evidence" value="ECO:0007669"/>
    <property type="project" value="InterPro"/>
</dbReference>
<dbReference type="InterPro" id="IPR001387">
    <property type="entry name" value="Cro/C1-type_HTH"/>
</dbReference>
<dbReference type="InterPro" id="IPR010982">
    <property type="entry name" value="Lambda_DNA-bd_dom_sf"/>
</dbReference>
<dbReference type="OrthoDB" id="8481084at2"/>
<accession>A0A126V351</accession>
<dbReference type="InterPro" id="IPR024467">
    <property type="entry name" value="Xre/MbcA/ParS-like_toxin-bd"/>
</dbReference>
<dbReference type="RefSeq" id="WP_039001246.1">
    <property type="nucleotide sequence ID" value="NZ_CP014327.1"/>
</dbReference>
<gene>
    <name evidence="3" type="ORF">RC74_14355</name>
</gene>
<proteinExistence type="predicted"/>
<feature type="domain" description="Antitoxin Xre-like helix-turn-helix" evidence="2">
    <location>
        <begin position="12"/>
        <end position="71"/>
    </location>
</feature>
<name>A0A126V351_9RHOB</name>
<dbReference type="InterPro" id="IPR046847">
    <property type="entry name" value="Xre-like_HTH"/>
</dbReference>
<reference evidence="3 4" key="1">
    <citation type="submission" date="2016-02" db="EMBL/GenBank/DDBJ databases">
        <title>Complete genome sequence of Halocynthiibacter arcticus PAMC 20958t from arctic marine sediment.</title>
        <authorList>
            <person name="Lee Y.M."/>
            <person name="Baek K."/>
            <person name="Lee H.K."/>
            <person name="Shin S.C."/>
        </authorList>
    </citation>
    <scope>NUCLEOTIDE SEQUENCE [LARGE SCALE GENOMIC DNA]</scope>
    <source>
        <strain evidence="3">PAMC 20958</strain>
    </source>
</reference>
<dbReference type="SUPFAM" id="SSF47413">
    <property type="entry name" value="lambda repressor-like DNA-binding domains"/>
    <property type="match status" value="1"/>
</dbReference>
<dbReference type="CDD" id="cd00093">
    <property type="entry name" value="HTH_XRE"/>
    <property type="match status" value="1"/>
</dbReference>
<keyword evidence="4" id="KW-1185">Reference proteome</keyword>
<dbReference type="Pfam" id="PF09722">
    <property type="entry name" value="Xre_MbcA_ParS_C"/>
    <property type="match status" value="1"/>
</dbReference>
<sequence length="126" mass="13623">MDTIQRLASVPSREAILTKATTRAAARLGLSGRFLADVLGVSEAQVSRFKNGEATLAQNTKSFELAALLVRVFRSLDAIVGGDDRVACTWLKSENTALGAQPLERMTSIQGLMDVVTYLDTRRAPI</sequence>
<feature type="domain" description="Antitoxin Xre/MbcA/ParS-like toxin-binding" evidence="1">
    <location>
        <begin position="75"/>
        <end position="123"/>
    </location>
</feature>
<evidence type="ECO:0000313" key="4">
    <source>
        <dbReference type="Proteomes" id="UP000070371"/>
    </source>
</evidence>
<dbReference type="EMBL" id="CP014327">
    <property type="protein sequence ID" value="AML52296.1"/>
    <property type="molecule type" value="Genomic_DNA"/>
</dbReference>
<dbReference type="AlphaFoldDB" id="A0A126V351"/>
<dbReference type="Proteomes" id="UP000070371">
    <property type="component" value="Chromosome"/>
</dbReference>
<evidence type="ECO:0000259" key="2">
    <source>
        <dbReference type="Pfam" id="PF20432"/>
    </source>
</evidence>
<evidence type="ECO:0000259" key="1">
    <source>
        <dbReference type="Pfam" id="PF09722"/>
    </source>
</evidence>
<organism evidence="3 4">
    <name type="scientific">Falsihalocynthiibacter arcticus</name>
    <dbReference type="NCBI Taxonomy" id="1579316"/>
    <lineage>
        <taxon>Bacteria</taxon>
        <taxon>Pseudomonadati</taxon>
        <taxon>Pseudomonadota</taxon>
        <taxon>Alphaproteobacteria</taxon>
        <taxon>Rhodobacterales</taxon>
        <taxon>Roseobacteraceae</taxon>
        <taxon>Falsihalocynthiibacter</taxon>
    </lineage>
</organism>
<protein>
    <submittedName>
        <fullName evidence="3">Transcriptional regulator, XRE family protein</fullName>
    </submittedName>
</protein>
<dbReference type="KEGG" id="hat:RC74_14355"/>
<evidence type="ECO:0000313" key="3">
    <source>
        <dbReference type="EMBL" id="AML52296.1"/>
    </source>
</evidence>